<protein>
    <submittedName>
        <fullName evidence="9">Zinc finger protein 2</fullName>
    </submittedName>
</protein>
<keyword evidence="5" id="KW-0862">Zinc</keyword>
<feature type="domain" description="C2H2-type" evidence="8">
    <location>
        <begin position="289"/>
        <end position="316"/>
    </location>
</feature>
<evidence type="ECO:0000313" key="9">
    <source>
        <dbReference type="EMBL" id="JAB98424.1"/>
    </source>
</evidence>
<dbReference type="GO" id="GO:0005634">
    <property type="term" value="C:nucleus"/>
    <property type="evidence" value="ECO:0007669"/>
    <property type="project" value="UniProtKB-SubCell"/>
</dbReference>
<comment type="subcellular location">
    <subcellularLocation>
        <location evidence="1">Nucleus</location>
    </subcellularLocation>
</comment>
<feature type="non-terminal residue" evidence="9">
    <location>
        <position position="1"/>
    </location>
</feature>
<feature type="domain" description="C2H2-type" evidence="8">
    <location>
        <begin position="372"/>
        <end position="399"/>
    </location>
</feature>
<evidence type="ECO:0000256" key="4">
    <source>
        <dbReference type="ARBA" id="ARBA00022771"/>
    </source>
</evidence>
<gene>
    <name evidence="9" type="primary">ZNF2</name>
</gene>
<feature type="domain" description="C2H2-type" evidence="8">
    <location>
        <begin position="345"/>
        <end position="372"/>
    </location>
</feature>
<dbReference type="InterPro" id="IPR036236">
    <property type="entry name" value="Znf_C2H2_sf"/>
</dbReference>
<dbReference type="OrthoDB" id="3437960at2759"/>
<organism evidence="9">
    <name type="scientific">Ceratitis capitata</name>
    <name type="common">Mediterranean fruit fly</name>
    <name type="synonym">Tephritis capitata</name>
    <dbReference type="NCBI Taxonomy" id="7213"/>
    <lineage>
        <taxon>Eukaryota</taxon>
        <taxon>Metazoa</taxon>
        <taxon>Ecdysozoa</taxon>
        <taxon>Arthropoda</taxon>
        <taxon>Hexapoda</taxon>
        <taxon>Insecta</taxon>
        <taxon>Pterygota</taxon>
        <taxon>Neoptera</taxon>
        <taxon>Endopterygota</taxon>
        <taxon>Diptera</taxon>
        <taxon>Brachycera</taxon>
        <taxon>Muscomorpha</taxon>
        <taxon>Tephritoidea</taxon>
        <taxon>Tephritidae</taxon>
        <taxon>Ceratitis</taxon>
        <taxon>Ceratitis</taxon>
    </lineage>
</organism>
<name>W8C787_CERCA</name>
<evidence type="ECO:0000256" key="2">
    <source>
        <dbReference type="ARBA" id="ARBA00022723"/>
    </source>
</evidence>
<reference evidence="9" key="1">
    <citation type="submission" date="2013-07" db="EMBL/GenBank/DDBJ databases">
        <authorList>
            <person name="Geib S."/>
        </authorList>
    </citation>
    <scope>NUCLEOTIDE SEQUENCE</scope>
</reference>
<evidence type="ECO:0000256" key="7">
    <source>
        <dbReference type="PROSITE-ProRule" id="PRU00042"/>
    </source>
</evidence>
<dbReference type="SMART" id="SM00355">
    <property type="entry name" value="ZnF_C2H2"/>
    <property type="match status" value="5"/>
</dbReference>
<keyword evidence="6" id="KW-0539">Nucleus</keyword>
<keyword evidence="4 7" id="KW-0863">Zinc-finger</keyword>
<dbReference type="AlphaFoldDB" id="W8C787"/>
<dbReference type="SUPFAM" id="SSF57667">
    <property type="entry name" value="beta-beta-alpha zinc fingers"/>
    <property type="match status" value="3"/>
</dbReference>
<dbReference type="FunFam" id="3.30.160.60:FF:000100">
    <property type="entry name" value="Zinc finger 45-like"/>
    <property type="match status" value="1"/>
</dbReference>
<dbReference type="PROSITE" id="PS00028">
    <property type="entry name" value="ZINC_FINGER_C2H2_1"/>
    <property type="match status" value="4"/>
</dbReference>
<dbReference type="EMBL" id="GAMC01008131">
    <property type="protein sequence ID" value="JAB98424.1"/>
    <property type="molecule type" value="mRNA"/>
</dbReference>
<evidence type="ECO:0000256" key="3">
    <source>
        <dbReference type="ARBA" id="ARBA00022737"/>
    </source>
</evidence>
<evidence type="ECO:0000256" key="5">
    <source>
        <dbReference type="ARBA" id="ARBA00022833"/>
    </source>
</evidence>
<dbReference type="Gene3D" id="3.30.160.60">
    <property type="entry name" value="Classic Zinc Finger"/>
    <property type="match status" value="2"/>
</dbReference>
<dbReference type="Pfam" id="PF00096">
    <property type="entry name" value="zf-C2H2"/>
    <property type="match status" value="1"/>
</dbReference>
<evidence type="ECO:0000259" key="8">
    <source>
        <dbReference type="PROSITE" id="PS50157"/>
    </source>
</evidence>
<dbReference type="PANTHER" id="PTHR24376">
    <property type="entry name" value="ZINC FINGER PROTEIN"/>
    <property type="match status" value="1"/>
</dbReference>
<keyword evidence="2" id="KW-0479">Metal-binding</keyword>
<evidence type="ECO:0000256" key="1">
    <source>
        <dbReference type="ARBA" id="ARBA00004123"/>
    </source>
</evidence>
<proteinExistence type="evidence at transcript level"/>
<accession>W8C787</accession>
<dbReference type="GO" id="GO:0008270">
    <property type="term" value="F:zinc ion binding"/>
    <property type="evidence" value="ECO:0007669"/>
    <property type="project" value="UniProtKB-KW"/>
</dbReference>
<dbReference type="PROSITE" id="PS50157">
    <property type="entry name" value="ZINC_FINGER_C2H2_2"/>
    <property type="match status" value="4"/>
</dbReference>
<reference evidence="9" key="2">
    <citation type="journal article" date="2014" name="BMC Genomics">
        <title>A genomic perspective to assessing quality of mass-reared SIT flies used in Mediterranean fruit fly (Ceratitis capitata) eradication in California.</title>
        <authorList>
            <person name="Calla B."/>
            <person name="Hall B."/>
            <person name="Hou S."/>
            <person name="Geib S.M."/>
        </authorList>
    </citation>
    <scope>NUCLEOTIDE SEQUENCE</scope>
</reference>
<evidence type="ECO:0000256" key="6">
    <source>
        <dbReference type="ARBA" id="ARBA00023242"/>
    </source>
</evidence>
<keyword evidence="3" id="KW-0677">Repeat</keyword>
<dbReference type="PANTHER" id="PTHR24376:SF235">
    <property type="entry name" value="C2H2-TYPE DOMAIN-CONTAINING PROTEIN"/>
    <property type="match status" value="1"/>
</dbReference>
<feature type="domain" description="C2H2-type" evidence="8">
    <location>
        <begin position="260"/>
        <end position="288"/>
    </location>
</feature>
<sequence length="409" mass="48083">NNNNNLIKLILYLRSLQPLRCNSNISGYNGAMHGQHILKFKDSTDSILRKKNPGNRIEAIRTFQREDNTFCVNDTRMIYERETFPSHGDTIMKLEVEILPEVLKDAVKNYPYNDPGNDFNTSEVLNTNRCKFQTDIRTSSRCFFKLRSTDPSIVIGFIEIFERHPCQWNPHHYYFGHKDKRDESAVEICKEMADVFNLRISPKLARSSILFLIRWFECEFIRSKELPIKGRSSDNGYVGAHPDYFRKLIEFLPHTHLKLVHCDKCKRKFKSQNQLLVHNHQAHGGEMPFKCNYCKRYFLHASTWKHHENRHTKSHVWKCTVCPHESTTKTDRNIHMVTHSDIRAYVCDLCGASYKSSTSLNVHIRTHNAPRLQCTLCNQRFYENYRLKRHLLIHEVETSVEAIINKAIN</sequence>
<dbReference type="InterPro" id="IPR013087">
    <property type="entry name" value="Znf_C2H2_type"/>
</dbReference>